<keyword evidence="4 7" id="KW-1133">Transmembrane helix</keyword>
<proteinExistence type="inferred from homology"/>
<dbReference type="RefSeq" id="WP_344299082.1">
    <property type="nucleotide sequence ID" value="NZ_BAAAQW010000004.1"/>
</dbReference>
<feature type="transmembrane region" description="Helical" evidence="7">
    <location>
        <begin position="20"/>
        <end position="41"/>
    </location>
</feature>
<gene>
    <name evidence="9" type="ORF">GCM10009849_14990</name>
</gene>
<dbReference type="PANTHER" id="PTHR30572">
    <property type="entry name" value="MEMBRANE COMPONENT OF TRANSPORTER-RELATED"/>
    <property type="match status" value="1"/>
</dbReference>
<evidence type="ECO:0000256" key="5">
    <source>
        <dbReference type="ARBA" id="ARBA00023136"/>
    </source>
</evidence>
<dbReference type="InterPro" id="IPR050250">
    <property type="entry name" value="Macrolide_Exporter_MacB"/>
</dbReference>
<protein>
    <recommendedName>
        <fullName evidence="8">ABC3 transporter permease C-terminal domain-containing protein</fullName>
    </recommendedName>
</protein>
<dbReference type="Pfam" id="PF02687">
    <property type="entry name" value="FtsX"/>
    <property type="match status" value="2"/>
</dbReference>
<dbReference type="Proteomes" id="UP001500432">
    <property type="component" value="Unassembled WGS sequence"/>
</dbReference>
<organism evidence="9 10">
    <name type="scientific">Sinomonas flava</name>
    <dbReference type="NCBI Taxonomy" id="496857"/>
    <lineage>
        <taxon>Bacteria</taxon>
        <taxon>Bacillati</taxon>
        <taxon>Actinomycetota</taxon>
        <taxon>Actinomycetes</taxon>
        <taxon>Micrococcales</taxon>
        <taxon>Micrococcaceae</taxon>
        <taxon>Sinomonas</taxon>
    </lineage>
</organism>
<keyword evidence="3 7" id="KW-0812">Transmembrane</keyword>
<comment type="caution">
    <text evidence="9">The sequence shown here is derived from an EMBL/GenBank/DDBJ whole genome shotgun (WGS) entry which is preliminary data.</text>
</comment>
<evidence type="ECO:0000256" key="4">
    <source>
        <dbReference type="ARBA" id="ARBA00022989"/>
    </source>
</evidence>
<dbReference type="EMBL" id="BAAAQW010000004">
    <property type="protein sequence ID" value="GAA2199255.1"/>
    <property type="molecule type" value="Genomic_DNA"/>
</dbReference>
<name>A0ABP5NIW7_9MICC</name>
<reference evidence="10" key="1">
    <citation type="journal article" date="2019" name="Int. J. Syst. Evol. Microbiol.">
        <title>The Global Catalogue of Microorganisms (GCM) 10K type strain sequencing project: providing services to taxonomists for standard genome sequencing and annotation.</title>
        <authorList>
            <consortium name="The Broad Institute Genomics Platform"/>
            <consortium name="The Broad Institute Genome Sequencing Center for Infectious Disease"/>
            <person name="Wu L."/>
            <person name="Ma J."/>
        </authorList>
    </citation>
    <scope>NUCLEOTIDE SEQUENCE [LARGE SCALE GENOMIC DNA]</scope>
    <source>
        <strain evidence="10">JCM 16034</strain>
    </source>
</reference>
<sequence>MRAVWGYVWAAVRRHRLQSVSVAVICFMGMALTSLAVTVFLRSTSAWEDGFRATNGAHLVMTFDAGVVTRAQVEATASVAGVEALGEVQESVTLPAAQGELHRTIQILGRSDAGGAVGRLNLVDGRWPRSPDEIAVNKVVLDEGRAHFGIGQDVAVATAGGLRLFRAVGQVDDLMAFDSFGSIQRGWVQPAVAAELAAPVARGDAARQWLAPYRVSGDVSDARLVATAAAIGGSLPSGAVAKAPLYWSVSKSSSNWATQAFGAVVYVFMVAALLTVVFLVASIVAGSVLATRRDLGVGKALGLTPAQAVAAVIGQMLVPAALGALAGLPLGLASSAPFLSSSSDTLRVPVPSPVDLPMDVGLYAGMLGLVGLVALGPAVRAAGVPAVVALRDGPGWGGHPSRLAAAVDRLGLPRAVRLGMVDVARRPVRSLLTLGAVAVGLAVLTLALTFAPAAASLAADRASWGGAQDFDVVRAPQATDAEVGAALAARPEIASTLQSATAQLAVRGRAQSIPLTGMRGDAPAFGYRALRGHWFAGPDEAVIAGGTAKDLDLRVGDTVSGTVAGRPFSARVSGIMNDIAGGGLGVRVPWSAFESIVPGAQPNQYQVRLGDAADAKRVIAALNEDDGALLQARPVIWGGYADGFLGILNSLVGGLATAIIVLAAAGVFNVAFLAVMERRREHAILKAVGMSARQFVAMVFSFGLFLTVCAALIGIPLGLWFEDYLLNAVMGSQWGFELPQGSLSPLTGLAIVAGALAVALLGTAIPARRALRVPAAVVLHSE</sequence>
<evidence type="ECO:0000313" key="9">
    <source>
        <dbReference type="EMBL" id="GAA2199255.1"/>
    </source>
</evidence>
<feature type="transmembrane region" description="Helical" evidence="7">
    <location>
        <begin position="695"/>
        <end position="721"/>
    </location>
</feature>
<keyword evidence="5 7" id="KW-0472">Membrane</keyword>
<feature type="domain" description="ABC3 transporter permease C-terminal" evidence="8">
    <location>
        <begin position="655"/>
        <end position="774"/>
    </location>
</feature>
<evidence type="ECO:0000256" key="3">
    <source>
        <dbReference type="ARBA" id="ARBA00022692"/>
    </source>
</evidence>
<keyword evidence="10" id="KW-1185">Reference proteome</keyword>
<keyword evidence="2" id="KW-1003">Cell membrane</keyword>
<feature type="transmembrane region" description="Helical" evidence="7">
    <location>
        <begin position="360"/>
        <end position="379"/>
    </location>
</feature>
<evidence type="ECO:0000259" key="8">
    <source>
        <dbReference type="Pfam" id="PF02687"/>
    </source>
</evidence>
<evidence type="ECO:0000256" key="1">
    <source>
        <dbReference type="ARBA" id="ARBA00004651"/>
    </source>
</evidence>
<evidence type="ECO:0000256" key="6">
    <source>
        <dbReference type="ARBA" id="ARBA00038076"/>
    </source>
</evidence>
<evidence type="ECO:0000256" key="2">
    <source>
        <dbReference type="ARBA" id="ARBA00022475"/>
    </source>
</evidence>
<dbReference type="InterPro" id="IPR003838">
    <property type="entry name" value="ABC3_permease_C"/>
</dbReference>
<dbReference type="PANTHER" id="PTHR30572:SF4">
    <property type="entry name" value="ABC TRANSPORTER PERMEASE YTRF"/>
    <property type="match status" value="1"/>
</dbReference>
<feature type="transmembrane region" description="Helical" evidence="7">
    <location>
        <begin position="651"/>
        <end position="675"/>
    </location>
</feature>
<evidence type="ECO:0000256" key="7">
    <source>
        <dbReference type="SAM" id="Phobius"/>
    </source>
</evidence>
<feature type="domain" description="ABC3 transporter permease C-terminal" evidence="8">
    <location>
        <begin position="267"/>
        <end position="376"/>
    </location>
</feature>
<feature type="transmembrane region" description="Helical" evidence="7">
    <location>
        <begin position="309"/>
        <end position="340"/>
    </location>
</feature>
<feature type="transmembrane region" description="Helical" evidence="7">
    <location>
        <begin position="263"/>
        <end position="289"/>
    </location>
</feature>
<comment type="similarity">
    <text evidence="6">Belongs to the ABC-4 integral membrane protein family.</text>
</comment>
<feature type="transmembrane region" description="Helical" evidence="7">
    <location>
        <begin position="741"/>
        <end position="762"/>
    </location>
</feature>
<accession>A0ABP5NIW7</accession>
<feature type="transmembrane region" description="Helical" evidence="7">
    <location>
        <begin position="431"/>
        <end position="451"/>
    </location>
</feature>
<comment type="subcellular location">
    <subcellularLocation>
        <location evidence="1">Cell membrane</location>
        <topology evidence="1">Multi-pass membrane protein</topology>
    </subcellularLocation>
</comment>
<evidence type="ECO:0000313" key="10">
    <source>
        <dbReference type="Proteomes" id="UP001500432"/>
    </source>
</evidence>